<evidence type="ECO:0000256" key="2">
    <source>
        <dbReference type="SAM" id="Phobius"/>
    </source>
</evidence>
<accession>A0A484LF62</accession>
<evidence type="ECO:0000313" key="4">
    <source>
        <dbReference type="Proteomes" id="UP000595140"/>
    </source>
</evidence>
<feature type="region of interest" description="Disordered" evidence="1">
    <location>
        <begin position="1"/>
        <end position="23"/>
    </location>
</feature>
<feature type="compositionally biased region" description="Polar residues" evidence="1">
    <location>
        <begin position="1"/>
        <end position="16"/>
    </location>
</feature>
<protein>
    <submittedName>
        <fullName evidence="3">Uncharacterized protein</fullName>
    </submittedName>
</protein>
<dbReference type="Proteomes" id="UP000595140">
    <property type="component" value="Unassembled WGS sequence"/>
</dbReference>
<dbReference type="EMBL" id="OOIL02001415">
    <property type="protein sequence ID" value="VFQ75063.1"/>
    <property type="molecule type" value="Genomic_DNA"/>
</dbReference>
<keyword evidence="2" id="KW-0472">Membrane</keyword>
<dbReference type="AlphaFoldDB" id="A0A484LF62"/>
<feature type="transmembrane region" description="Helical" evidence="2">
    <location>
        <begin position="40"/>
        <end position="59"/>
    </location>
</feature>
<evidence type="ECO:0000313" key="3">
    <source>
        <dbReference type="EMBL" id="VFQ75063.1"/>
    </source>
</evidence>
<name>A0A484LF62_9ASTE</name>
<gene>
    <name evidence="3" type="ORF">CCAM_LOCUS16839</name>
</gene>
<keyword evidence="2" id="KW-1133">Transmembrane helix</keyword>
<proteinExistence type="predicted"/>
<evidence type="ECO:0000256" key="1">
    <source>
        <dbReference type="SAM" id="MobiDB-lite"/>
    </source>
</evidence>
<reference evidence="3 4" key="1">
    <citation type="submission" date="2018-04" db="EMBL/GenBank/DDBJ databases">
        <authorList>
            <person name="Vogel A."/>
        </authorList>
    </citation>
    <scope>NUCLEOTIDE SEQUENCE [LARGE SCALE GENOMIC DNA]</scope>
</reference>
<sequence length="68" mass="7903">MSIVSLRSTRSTTEMTPNDHERDSHGLALALGLRSSEGSLIHFLSAVYLFYTTHFNIWYSRYYFPNSR</sequence>
<keyword evidence="4" id="KW-1185">Reference proteome</keyword>
<organism evidence="3 4">
    <name type="scientific">Cuscuta campestris</name>
    <dbReference type="NCBI Taxonomy" id="132261"/>
    <lineage>
        <taxon>Eukaryota</taxon>
        <taxon>Viridiplantae</taxon>
        <taxon>Streptophyta</taxon>
        <taxon>Embryophyta</taxon>
        <taxon>Tracheophyta</taxon>
        <taxon>Spermatophyta</taxon>
        <taxon>Magnoliopsida</taxon>
        <taxon>eudicotyledons</taxon>
        <taxon>Gunneridae</taxon>
        <taxon>Pentapetalae</taxon>
        <taxon>asterids</taxon>
        <taxon>lamiids</taxon>
        <taxon>Solanales</taxon>
        <taxon>Convolvulaceae</taxon>
        <taxon>Cuscuteae</taxon>
        <taxon>Cuscuta</taxon>
        <taxon>Cuscuta subgen. Grammica</taxon>
        <taxon>Cuscuta sect. Cleistogrammica</taxon>
    </lineage>
</organism>
<keyword evidence="2" id="KW-0812">Transmembrane</keyword>